<evidence type="ECO:0000313" key="8">
    <source>
        <dbReference type="EMBL" id="RZF39399.1"/>
    </source>
</evidence>
<evidence type="ECO:0000256" key="1">
    <source>
        <dbReference type="ARBA" id="ARBA00004141"/>
    </source>
</evidence>
<keyword evidence="5 6" id="KW-0472">Membrane</keyword>
<comment type="subcellular location">
    <subcellularLocation>
        <location evidence="1">Membrane</location>
        <topology evidence="1">Multi-pass membrane protein</topology>
    </subcellularLocation>
</comment>
<name>A0A482X0Q8_LAOST</name>
<dbReference type="AlphaFoldDB" id="A0A482X0Q8"/>
<reference evidence="8 9" key="1">
    <citation type="journal article" date="2017" name="Gigascience">
        <title>Genome sequence of the small brown planthopper, Laodelphax striatellus.</title>
        <authorList>
            <person name="Zhu J."/>
            <person name="Jiang F."/>
            <person name="Wang X."/>
            <person name="Yang P."/>
            <person name="Bao Y."/>
            <person name="Zhao W."/>
            <person name="Wang W."/>
            <person name="Lu H."/>
            <person name="Wang Q."/>
            <person name="Cui N."/>
            <person name="Li J."/>
            <person name="Chen X."/>
            <person name="Luo L."/>
            <person name="Yu J."/>
            <person name="Kang L."/>
            <person name="Cui F."/>
        </authorList>
    </citation>
    <scope>NUCLEOTIDE SEQUENCE [LARGE SCALE GENOMIC DNA]</scope>
    <source>
        <strain evidence="8">Lst14</strain>
    </source>
</reference>
<keyword evidence="4 6" id="KW-1133">Transmembrane helix</keyword>
<dbReference type="GO" id="GO:0016020">
    <property type="term" value="C:membrane"/>
    <property type="evidence" value="ECO:0007669"/>
    <property type="project" value="UniProtKB-SubCell"/>
</dbReference>
<feature type="domain" description="Major facilitator superfamily associated" evidence="7">
    <location>
        <begin position="13"/>
        <end position="556"/>
    </location>
</feature>
<feature type="transmembrane region" description="Helical" evidence="6">
    <location>
        <begin position="277"/>
        <end position="297"/>
    </location>
</feature>
<comment type="caution">
    <text evidence="8">The sequence shown here is derived from an EMBL/GenBank/DDBJ whole genome shotgun (WGS) entry which is preliminary data.</text>
</comment>
<feature type="transmembrane region" description="Helical" evidence="6">
    <location>
        <begin position="555"/>
        <end position="576"/>
    </location>
</feature>
<evidence type="ECO:0000256" key="3">
    <source>
        <dbReference type="ARBA" id="ARBA00022692"/>
    </source>
</evidence>
<gene>
    <name evidence="8" type="ORF">LSTR_LSTR000920</name>
</gene>
<evidence type="ECO:0000256" key="5">
    <source>
        <dbReference type="ARBA" id="ARBA00023136"/>
    </source>
</evidence>
<dbReference type="Pfam" id="PF12832">
    <property type="entry name" value="MFS_1_like"/>
    <property type="match status" value="1"/>
</dbReference>
<feature type="transmembrane region" description="Helical" evidence="6">
    <location>
        <begin position="347"/>
        <end position="365"/>
    </location>
</feature>
<protein>
    <recommendedName>
        <fullName evidence="7">Major facilitator superfamily associated domain-containing protein</fullName>
    </recommendedName>
</protein>
<sequence length="592" mass="66880">MGDSEETPNFFPLKAHYFLYYSGIAGILLFLPTYARQLGFSTIHVGSILTVLPFVTMLSKLTLGSIADRFQCHKALLTLCVVLVGTTLYSLQFIPPSETQVMAQLNCTNGRFHSKVCSPDTREDRCLVSNIQKELGNSTLHCSMECEQQSNVIEELCKSLENDSKYCENLVNKTSNVYEYKHKYEFDFYNDVDIKSIQEASSMLLDSLLVVSNINEVDDCLLFEIDKIKDKSVNGIWREPLCDGLHNTKCYLFCNSSVLMSTGEIHEAGTLSVNKQYWMLLFILIASNVGLGGVPCLSDTISYSLLGSSRSEFGKLRLWGSCGWGIMAILSGVLVDKFSEEPTKKDYSPIFYAIVFFFVYDLLMISHIKKIKTVKSSRMMLDFSKVITSFNMITFIIWVSSIGFFSSIANSFLFWHMEDLAECSDQDWITTLKGMYIVVVCFCGEMPFFFLNSIIVRKFGIKSIMSFILFMMSLLYLLYSLIDNPWGLVPVGFVHGFIYSTYYSTMTSYASSVCTPGTEASMQALFSSAYDGLGGTSGNFVAGMLFYYIDRRTVFLSYAFSALFLSFFFMCINYFTSSYNNRNSAKNNTCDS</sequence>
<dbReference type="InterPro" id="IPR036259">
    <property type="entry name" value="MFS_trans_sf"/>
</dbReference>
<feature type="transmembrane region" description="Helical" evidence="6">
    <location>
        <begin position="17"/>
        <end position="35"/>
    </location>
</feature>
<dbReference type="InterPro" id="IPR051717">
    <property type="entry name" value="MFS_MFSD6"/>
</dbReference>
<dbReference type="SUPFAM" id="SSF103473">
    <property type="entry name" value="MFS general substrate transporter"/>
    <property type="match status" value="1"/>
</dbReference>
<dbReference type="EMBL" id="QKKF02019844">
    <property type="protein sequence ID" value="RZF39399.1"/>
    <property type="molecule type" value="Genomic_DNA"/>
</dbReference>
<keyword evidence="3 6" id="KW-0812">Transmembrane</keyword>
<keyword evidence="9" id="KW-1185">Reference proteome</keyword>
<proteinExistence type="inferred from homology"/>
<feature type="transmembrane region" description="Helical" evidence="6">
    <location>
        <begin position="488"/>
        <end position="509"/>
    </location>
</feature>
<feature type="transmembrane region" description="Helical" evidence="6">
    <location>
        <begin position="463"/>
        <end position="482"/>
    </location>
</feature>
<evidence type="ECO:0000259" key="7">
    <source>
        <dbReference type="Pfam" id="PF12832"/>
    </source>
</evidence>
<feature type="transmembrane region" description="Helical" evidence="6">
    <location>
        <begin position="386"/>
        <end position="415"/>
    </location>
</feature>
<feature type="transmembrane region" description="Helical" evidence="6">
    <location>
        <begin position="435"/>
        <end position="456"/>
    </location>
</feature>
<evidence type="ECO:0000256" key="6">
    <source>
        <dbReference type="SAM" id="Phobius"/>
    </source>
</evidence>
<feature type="transmembrane region" description="Helical" evidence="6">
    <location>
        <begin position="75"/>
        <end position="94"/>
    </location>
</feature>
<dbReference type="OrthoDB" id="515887at2759"/>
<feature type="transmembrane region" description="Helical" evidence="6">
    <location>
        <begin position="318"/>
        <end position="335"/>
    </location>
</feature>
<organism evidence="8 9">
    <name type="scientific">Laodelphax striatellus</name>
    <name type="common">Small brown planthopper</name>
    <name type="synonym">Delphax striatella</name>
    <dbReference type="NCBI Taxonomy" id="195883"/>
    <lineage>
        <taxon>Eukaryota</taxon>
        <taxon>Metazoa</taxon>
        <taxon>Ecdysozoa</taxon>
        <taxon>Arthropoda</taxon>
        <taxon>Hexapoda</taxon>
        <taxon>Insecta</taxon>
        <taxon>Pterygota</taxon>
        <taxon>Neoptera</taxon>
        <taxon>Paraneoptera</taxon>
        <taxon>Hemiptera</taxon>
        <taxon>Auchenorrhyncha</taxon>
        <taxon>Fulgoroidea</taxon>
        <taxon>Delphacidae</taxon>
        <taxon>Criomorphinae</taxon>
        <taxon>Laodelphax</taxon>
    </lineage>
</organism>
<feature type="transmembrane region" description="Helical" evidence="6">
    <location>
        <begin position="41"/>
        <end position="63"/>
    </location>
</feature>
<evidence type="ECO:0000256" key="2">
    <source>
        <dbReference type="ARBA" id="ARBA00005241"/>
    </source>
</evidence>
<dbReference type="InterPro" id="IPR024989">
    <property type="entry name" value="MFS_assoc_dom"/>
</dbReference>
<dbReference type="InParanoid" id="A0A482X0Q8"/>
<evidence type="ECO:0000256" key="4">
    <source>
        <dbReference type="ARBA" id="ARBA00022989"/>
    </source>
</evidence>
<accession>A0A482X0Q8</accession>
<evidence type="ECO:0000313" key="9">
    <source>
        <dbReference type="Proteomes" id="UP000291343"/>
    </source>
</evidence>
<dbReference type="PANTHER" id="PTHR16172:SF30">
    <property type="entry name" value="SUGAR BABY, ISOFORM C"/>
    <property type="match status" value="1"/>
</dbReference>
<dbReference type="Proteomes" id="UP000291343">
    <property type="component" value="Unassembled WGS sequence"/>
</dbReference>
<dbReference type="Gene3D" id="1.20.1250.20">
    <property type="entry name" value="MFS general substrate transporter like domains"/>
    <property type="match status" value="3"/>
</dbReference>
<dbReference type="PANTHER" id="PTHR16172">
    <property type="entry name" value="MAJOR FACILITATOR SUPERFAMILY DOMAIN-CONTAINING PROTEIN 6-LIKE"/>
    <property type="match status" value="1"/>
</dbReference>
<comment type="similarity">
    <text evidence="2">Belongs to the major facilitator superfamily. MFSD6 family.</text>
</comment>